<organism evidence="6 7">
    <name type="scientific">Didymella heteroderae</name>
    <dbReference type="NCBI Taxonomy" id="1769908"/>
    <lineage>
        <taxon>Eukaryota</taxon>
        <taxon>Fungi</taxon>
        <taxon>Dikarya</taxon>
        <taxon>Ascomycota</taxon>
        <taxon>Pezizomycotina</taxon>
        <taxon>Dothideomycetes</taxon>
        <taxon>Pleosporomycetidae</taxon>
        <taxon>Pleosporales</taxon>
        <taxon>Pleosporineae</taxon>
        <taxon>Didymellaceae</taxon>
        <taxon>Didymella</taxon>
    </lineage>
</organism>
<keyword evidence="7" id="KW-1185">Reference proteome</keyword>
<evidence type="ECO:0000313" key="7">
    <source>
        <dbReference type="Proteomes" id="UP000758155"/>
    </source>
</evidence>
<dbReference type="InterPro" id="IPR010666">
    <property type="entry name" value="Znf_GRF"/>
</dbReference>
<evidence type="ECO:0000256" key="4">
    <source>
        <dbReference type="PROSITE-ProRule" id="PRU01343"/>
    </source>
</evidence>
<gene>
    <name evidence="6" type="ORF">E8E12_000990</name>
</gene>
<evidence type="ECO:0000256" key="1">
    <source>
        <dbReference type="ARBA" id="ARBA00022723"/>
    </source>
</evidence>
<keyword evidence="3" id="KW-0862">Zinc</keyword>
<reference evidence="6" key="1">
    <citation type="submission" date="2019-04" db="EMBL/GenBank/DDBJ databases">
        <title>Sequencing of skin fungus with MAO and IRED activity.</title>
        <authorList>
            <person name="Marsaioli A.J."/>
            <person name="Bonatto J.M.C."/>
            <person name="Reis Junior O."/>
        </authorList>
    </citation>
    <scope>NUCLEOTIDE SEQUENCE</scope>
    <source>
        <strain evidence="6">28M1</strain>
    </source>
</reference>
<dbReference type="GO" id="GO:0008270">
    <property type="term" value="F:zinc ion binding"/>
    <property type="evidence" value="ECO:0007669"/>
    <property type="project" value="UniProtKB-KW"/>
</dbReference>
<comment type="caution">
    <text evidence="6">The sequence shown here is derived from an EMBL/GenBank/DDBJ whole genome shotgun (WGS) entry which is preliminary data.</text>
</comment>
<name>A0A9P4WJJ8_9PLEO</name>
<feature type="domain" description="GRF-type" evidence="5">
    <location>
        <begin position="50"/>
        <end position="95"/>
    </location>
</feature>
<keyword evidence="1" id="KW-0479">Metal-binding</keyword>
<proteinExistence type="predicted"/>
<keyword evidence="2 4" id="KW-0863">Zinc-finger</keyword>
<dbReference type="PROSITE" id="PS51999">
    <property type="entry name" value="ZF_GRF"/>
    <property type="match status" value="1"/>
</dbReference>
<dbReference type="OrthoDB" id="5367179at2759"/>
<evidence type="ECO:0000313" key="6">
    <source>
        <dbReference type="EMBL" id="KAF3033796.1"/>
    </source>
</evidence>
<evidence type="ECO:0000256" key="2">
    <source>
        <dbReference type="ARBA" id="ARBA00022771"/>
    </source>
</evidence>
<evidence type="ECO:0000256" key="3">
    <source>
        <dbReference type="ARBA" id="ARBA00022833"/>
    </source>
</evidence>
<protein>
    <recommendedName>
        <fullName evidence="5">GRF-type domain-containing protein</fullName>
    </recommendedName>
</protein>
<accession>A0A9P4WJJ8</accession>
<dbReference type="AlphaFoldDB" id="A0A9P4WJJ8"/>
<dbReference type="EMBL" id="SWKV01000075">
    <property type="protein sequence ID" value="KAF3033796.1"/>
    <property type="molecule type" value="Genomic_DNA"/>
</dbReference>
<sequence>MGFLGFHRKRPTYIINEYHNTYQQATATAIVAAPAPAPVVQPRLPACRNCYSAQRTQRAVTQKEGPNHKREYYVCIGCPKGDQWGKSWIMWADQLAS</sequence>
<evidence type="ECO:0000259" key="5">
    <source>
        <dbReference type="PROSITE" id="PS51999"/>
    </source>
</evidence>
<dbReference type="Proteomes" id="UP000758155">
    <property type="component" value="Unassembled WGS sequence"/>
</dbReference>